<dbReference type="Proteomes" id="UP000245609">
    <property type="component" value="Unassembled WGS sequence"/>
</dbReference>
<keyword evidence="20" id="KW-1185">Reference proteome</keyword>
<feature type="compositionally biased region" description="Polar residues" evidence="16">
    <location>
        <begin position="666"/>
        <end position="684"/>
    </location>
</feature>
<proteinExistence type="inferred from homology"/>
<evidence type="ECO:0000256" key="16">
    <source>
        <dbReference type="SAM" id="MobiDB-lite"/>
    </source>
</evidence>
<evidence type="ECO:0000256" key="3">
    <source>
        <dbReference type="ARBA" id="ARBA00009431"/>
    </source>
</evidence>
<evidence type="ECO:0000256" key="12">
    <source>
        <dbReference type="ARBA" id="ARBA00038895"/>
    </source>
</evidence>
<dbReference type="PANTHER" id="PTHR11802">
    <property type="entry name" value="SERINE PROTEASE FAMILY S10 SERINE CARBOXYPEPTIDASE"/>
    <property type="match status" value="1"/>
</dbReference>
<keyword evidence="4" id="KW-0645">Protease</keyword>
<dbReference type="PANTHER" id="PTHR11802:SF190">
    <property type="entry name" value="PHEROMONE-PROCESSING CARBOXYPEPTIDASE KEX1"/>
    <property type="match status" value="1"/>
</dbReference>
<protein>
    <recommendedName>
        <fullName evidence="14">Pheromone-processing carboxypeptidase KEX1</fullName>
        <ecNumber evidence="12">3.4.16.6</ecNumber>
    </recommendedName>
    <alternativeName>
        <fullName evidence="15">Carboxypeptidase D</fullName>
    </alternativeName>
    <alternativeName>
        <fullName evidence="13">Pheromone-processing carboxypeptidase kex1</fullName>
    </alternativeName>
</protein>
<organism evidence="19 20">
    <name type="scientific">Smittium megazygosporum</name>
    <dbReference type="NCBI Taxonomy" id="133381"/>
    <lineage>
        <taxon>Eukaryota</taxon>
        <taxon>Fungi</taxon>
        <taxon>Fungi incertae sedis</taxon>
        <taxon>Zoopagomycota</taxon>
        <taxon>Kickxellomycotina</taxon>
        <taxon>Harpellomycetes</taxon>
        <taxon>Harpellales</taxon>
        <taxon>Legeriomycetaceae</taxon>
        <taxon>Smittium</taxon>
    </lineage>
</organism>
<name>A0A2T9ZEX2_9FUNG</name>
<comment type="caution">
    <text evidence="19">The sequence shown here is derived from an EMBL/GenBank/DDBJ whole genome shotgun (WGS) entry which is preliminary data.</text>
</comment>
<dbReference type="GO" id="GO:0005794">
    <property type="term" value="C:Golgi apparatus"/>
    <property type="evidence" value="ECO:0007669"/>
    <property type="project" value="UniProtKB-SubCell"/>
</dbReference>
<dbReference type="InterPro" id="IPR001563">
    <property type="entry name" value="Peptidase_S10"/>
</dbReference>
<keyword evidence="4" id="KW-0378">Hydrolase</keyword>
<evidence type="ECO:0000313" key="19">
    <source>
        <dbReference type="EMBL" id="PVV03136.1"/>
    </source>
</evidence>
<dbReference type="STRING" id="133381.A0A2T9ZEX2"/>
<gene>
    <name evidence="19" type="ORF">BB560_002397</name>
</gene>
<dbReference type="PRINTS" id="PR00724">
    <property type="entry name" value="CRBOXYPTASEC"/>
</dbReference>
<evidence type="ECO:0000256" key="14">
    <source>
        <dbReference type="ARBA" id="ARBA00040628"/>
    </source>
</evidence>
<comment type="subcellular location">
    <subcellularLocation>
        <location evidence="2">Golgi apparatus</location>
        <location evidence="2">trans-Golgi network membrane</location>
        <topology evidence="2">Single-pass type I membrane protein</topology>
    </subcellularLocation>
</comment>
<keyword evidence="9" id="KW-0333">Golgi apparatus</keyword>
<keyword evidence="6" id="KW-0053">Apoptosis</keyword>
<sequence>MNSSILLFFFISIFYCFSNSEALGLVQPQVRNDDGNSTENSASKLLRYVTSSIKEGFDSITHKGKNITESSFFRIAKTQSSPSTDSTKIQKMEEFVVKSLPNIVDPRLHDINNYAGNLNLGNTSDQLFFWLVSNKTNTRNKDSLVLWLNGGPGCTSMDGMFLENGPYMFKNNTLDIHMREFSFTNLVDVLYVDQPFGTGLSPINGNKYAKDYIESNEYLLMFLESFFNTFTEYKNRKLIIAGESQAGVYLLYLANSLLYQNKTLDINLSSVMIGNGWIDPLRMYSSYLPFISEYDLVSDSTIKKIADETRECTNQISLPQNKINIQACNSILGSFLADDKFGANSCINVYDLRLIEDKPSCGMSWPPGLDQMTKYMSLDKVQTALNAKRNIFWTECSNKVNNKISGDNNAPSVSLLPDVLEKVPVNLFVGDMDIICNIIGMEYMIGNLTWGGKTGFTNLRKSPMIPRYGNKTDSSSNSTGLHNRKELNTISKVSHKPSSIYSDWIVNGELAGTIHTERKLTLSVIYNASHMTGFDMPLAMLDLLSRAGDLDNSNILPYIDSKVKKLDDRSLSIKGSNTVYVLISVILLAVILFVVFSLDAKEKVLDLWRNRSGWVPFRKSSGFSDRGGPEYYQLNEIRRSGTNEDIDISSHNVRFDSPRSEYSEHASPNPQGNNLVESPPLTNSKLISKSPQITGSIRLSTLSSSSSGSDSDYFLDPNDIEKFAQSKNNNEKYKDYDFRIRSYDFDLNSKVEKKE</sequence>
<dbReference type="SUPFAM" id="SSF53474">
    <property type="entry name" value="alpha/beta-Hydrolases"/>
    <property type="match status" value="1"/>
</dbReference>
<comment type="catalytic activity">
    <reaction evidence="1">
        <text>Preferential release of a C-terminal arginine or lysine residue.</text>
        <dbReference type="EC" id="3.4.16.6"/>
    </reaction>
</comment>
<keyword evidence="4" id="KW-0121">Carboxypeptidase</keyword>
<comment type="similarity">
    <text evidence="3">Belongs to the peptidase S10 family.</text>
</comment>
<keyword evidence="10 17" id="KW-0472">Membrane</keyword>
<evidence type="ECO:0000256" key="7">
    <source>
        <dbReference type="ARBA" id="ARBA00022729"/>
    </source>
</evidence>
<feature type="transmembrane region" description="Helical" evidence="17">
    <location>
        <begin position="579"/>
        <end position="598"/>
    </location>
</feature>
<keyword evidence="5 17" id="KW-0812">Transmembrane</keyword>
<evidence type="ECO:0000256" key="13">
    <source>
        <dbReference type="ARBA" id="ARBA00040403"/>
    </source>
</evidence>
<evidence type="ECO:0000256" key="1">
    <source>
        <dbReference type="ARBA" id="ARBA00001003"/>
    </source>
</evidence>
<dbReference type="InterPro" id="IPR029058">
    <property type="entry name" value="AB_hydrolase_fold"/>
</dbReference>
<accession>A0A2T9ZEX2</accession>
<keyword evidence="8 17" id="KW-1133">Transmembrane helix</keyword>
<feature type="signal peptide" evidence="18">
    <location>
        <begin position="1"/>
        <end position="22"/>
    </location>
</feature>
<dbReference type="Gene3D" id="3.40.50.1820">
    <property type="entry name" value="alpha/beta hydrolase"/>
    <property type="match status" value="1"/>
</dbReference>
<evidence type="ECO:0000256" key="2">
    <source>
        <dbReference type="ARBA" id="ARBA00004393"/>
    </source>
</evidence>
<dbReference type="GO" id="GO:0006508">
    <property type="term" value="P:proteolysis"/>
    <property type="evidence" value="ECO:0007669"/>
    <property type="project" value="InterPro"/>
</dbReference>
<dbReference type="GO" id="GO:0004185">
    <property type="term" value="F:serine-type carboxypeptidase activity"/>
    <property type="evidence" value="ECO:0007669"/>
    <property type="project" value="UniProtKB-EC"/>
</dbReference>
<evidence type="ECO:0000256" key="4">
    <source>
        <dbReference type="ARBA" id="ARBA00022645"/>
    </source>
</evidence>
<keyword evidence="7 18" id="KW-0732">Signal</keyword>
<evidence type="ECO:0000256" key="15">
    <source>
        <dbReference type="ARBA" id="ARBA00042717"/>
    </source>
</evidence>
<evidence type="ECO:0000313" key="20">
    <source>
        <dbReference type="Proteomes" id="UP000245609"/>
    </source>
</evidence>
<evidence type="ECO:0000256" key="10">
    <source>
        <dbReference type="ARBA" id="ARBA00023136"/>
    </source>
</evidence>
<evidence type="ECO:0000256" key="9">
    <source>
        <dbReference type="ARBA" id="ARBA00023034"/>
    </source>
</evidence>
<evidence type="ECO:0000256" key="18">
    <source>
        <dbReference type="SAM" id="SignalP"/>
    </source>
</evidence>
<dbReference type="Pfam" id="PF00450">
    <property type="entry name" value="Peptidase_S10"/>
    <property type="match status" value="1"/>
</dbReference>
<evidence type="ECO:0000256" key="17">
    <source>
        <dbReference type="SAM" id="Phobius"/>
    </source>
</evidence>
<dbReference type="OrthoDB" id="443318at2759"/>
<dbReference type="EMBL" id="MBFS01000275">
    <property type="protein sequence ID" value="PVV03136.1"/>
    <property type="molecule type" value="Genomic_DNA"/>
</dbReference>
<dbReference type="EC" id="3.4.16.6" evidence="12"/>
<feature type="region of interest" description="Disordered" evidence="16">
    <location>
        <begin position="656"/>
        <end position="684"/>
    </location>
</feature>
<dbReference type="AlphaFoldDB" id="A0A2T9ZEX2"/>
<evidence type="ECO:0000256" key="8">
    <source>
        <dbReference type="ARBA" id="ARBA00022989"/>
    </source>
</evidence>
<keyword evidence="11" id="KW-0325">Glycoprotein</keyword>
<evidence type="ECO:0000256" key="11">
    <source>
        <dbReference type="ARBA" id="ARBA00023180"/>
    </source>
</evidence>
<dbReference type="GO" id="GO:0006915">
    <property type="term" value="P:apoptotic process"/>
    <property type="evidence" value="ECO:0007669"/>
    <property type="project" value="UniProtKB-KW"/>
</dbReference>
<feature type="chain" id="PRO_5015569645" description="Pheromone-processing carboxypeptidase KEX1" evidence="18">
    <location>
        <begin position="23"/>
        <end position="755"/>
    </location>
</feature>
<reference evidence="19 20" key="1">
    <citation type="journal article" date="2018" name="MBio">
        <title>Comparative Genomics Reveals the Core Gene Toolbox for the Fungus-Insect Symbiosis.</title>
        <authorList>
            <person name="Wang Y."/>
            <person name="Stata M."/>
            <person name="Wang W."/>
            <person name="Stajich J.E."/>
            <person name="White M.M."/>
            <person name="Moncalvo J.M."/>
        </authorList>
    </citation>
    <scope>NUCLEOTIDE SEQUENCE [LARGE SCALE GENOMIC DNA]</scope>
    <source>
        <strain evidence="19 20">SC-DP-2</strain>
    </source>
</reference>
<evidence type="ECO:0000256" key="6">
    <source>
        <dbReference type="ARBA" id="ARBA00022703"/>
    </source>
</evidence>
<evidence type="ECO:0000256" key="5">
    <source>
        <dbReference type="ARBA" id="ARBA00022692"/>
    </source>
</evidence>